<dbReference type="PANTHER" id="PTHR10974">
    <property type="entry name" value="FI08016P-RELATED"/>
    <property type="match status" value="1"/>
</dbReference>
<gene>
    <name evidence="1" type="ORF">Tcan_07598</name>
</gene>
<dbReference type="Pfam" id="PF02995">
    <property type="entry name" value="DUF229"/>
    <property type="match status" value="1"/>
</dbReference>
<name>A0A0B2VE90_TOXCA</name>
<evidence type="ECO:0008006" key="3">
    <source>
        <dbReference type="Google" id="ProtNLM"/>
    </source>
</evidence>
<dbReference type="EMBL" id="JPKZ01001844">
    <property type="protein sequence ID" value="KHN79858.1"/>
    <property type="molecule type" value="Genomic_DNA"/>
</dbReference>
<dbReference type="CDD" id="cd16021">
    <property type="entry name" value="ALP_like"/>
    <property type="match status" value="1"/>
</dbReference>
<evidence type="ECO:0000313" key="1">
    <source>
        <dbReference type="EMBL" id="KHN79858.1"/>
    </source>
</evidence>
<dbReference type="InterPro" id="IPR004245">
    <property type="entry name" value="DUF229"/>
</dbReference>
<reference evidence="1 2" key="1">
    <citation type="submission" date="2014-11" db="EMBL/GenBank/DDBJ databases">
        <title>Genetic blueprint of the zoonotic pathogen Toxocara canis.</title>
        <authorList>
            <person name="Zhu X.-Q."/>
            <person name="Korhonen P.K."/>
            <person name="Cai H."/>
            <person name="Young N.D."/>
            <person name="Nejsum P."/>
            <person name="von Samson-Himmelstjerna G."/>
            <person name="Boag P.R."/>
            <person name="Tan P."/>
            <person name="Li Q."/>
            <person name="Min J."/>
            <person name="Yang Y."/>
            <person name="Wang X."/>
            <person name="Fang X."/>
            <person name="Hall R.S."/>
            <person name="Hofmann A."/>
            <person name="Sternberg P.W."/>
            <person name="Jex A.R."/>
            <person name="Gasser R.B."/>
        </authorList>
    </citation>
    <scope>NUCLEOTIDE SEQUENCE [LARGE SCALE GENOMIC DNA]</scope>
    <source>
        <strain evidence="1">PN_DK_2014</strain>
    </source>
</reference>
<dbReference type="FunFam" id="3.40.720.10:FF:000017">
    <property type="entry name" value="Predicted protein"/>
    <property type="match status" value="1"/>
</dbReference>
<dbReference type="GO" id="GO:0005615">
    <property type="term" value="C:extracellular space"/>
    <property type="evidence" value="ECO:0007669"/>
    <property type="project" value="TreeGrafter"/>
</dbReference>
<dbReference type="Gene3D" id="3.40.720.10">
    <property type="entry name" value="Alkaline Phosphatase, subunit A"/>
    <property type="match status" value="1"/>
</dbReference>
<protein>
    <recommendedName>
        <fullName evidence="3">DUF229 domain-containing protein</fullName>
    </recommendedName>
</protein>
<dbReference type="OrthoDB" id="413313at2759"/>
<proteinExistence type="predicted"/>
<dbReference type="AlphaFoldDB" id="A0A0B2VE90"/>
<sequence>MKYWRLSRTLPGLRLLLCAAAILILLQIRVSITKHMNVSTAETIADRSSILVGRTSVISRRSLKLIVLENDAEHRDDKNKSNETPSKLRHDHQCRIPKLDINGTEVIKFFHDPPPLNCSKGKDENWFYVDSERRFRITESATKEHGNISCFISPIYRISDEKISIGTPSNIATYGLLEGSDFAEVNCTAADRETRRGLLLTVLPKTKRVEQLRAIRKPSDWSGLDVFFLGFDSLSQMSFRRKLPRTTRFLEEKLNAVILNGYNIVGDGTPQAFIPILTSQTEQELPLTRKRFENANYVDVYPFIWRNFSDSGYITLYAEDMARFGIFSYRLKGFNKQPTDHYIRPFIQRLEGAYKSPKCVGSEPMHKQWFRYAGEFMKRYDRKVPKFLLAFHGVLSHDDINLVQVADEDLAQYLQEMLASSALNNSLIIVMADHGHRFAQLRSTHQGQLEERLPFFAVALPKWFRQSERGRTAWLNLQNNKNRLATPFDIHSTLIDVLHWPSQKELLKEGNIHKRSISLFRRIPLARSCAQAGIEPHWCTCLEWKSAMNAEQRKISTALAEMVVKAINEHTESERSMCAELRLKEILDSKRLVPHAKLLEYSGANDTDGFMPKFDGKTKAAFAYYQMKFVTIPGNAIYEVTLKYDSYANTATVDMNSISHINKYGNSPHCIIEKNYFLAKYCVCYDMVSVESIKAT</sequence>
<dbReference type="OMA" id="NLANECI"/>
<accession>A0A0B2VE90</accession>
<keyword evidence="2" id="KW-1185">Reference proteome</keyword>
<organism evidence="1 2">
    <name type="scientific">Toxocara canis</name>
    <name type="common">Canine roundworm</name>
    <dbReference type="NCBI Taxonomy" id="6265"/>
    <lineage>
        <taxon>Eukaryota</taxon>
        <taxon>Metazoa</taxon>
        <taxon>Ecdysozoa</taxon>
        <taxon>Nematoda</taxon>
        <taxon>Chromadorea</taxon>
        <taxon>Rhabditida</taxon>
        <taxon>Spirurina</taxon>
        <taxon>Ascaridomorpha</taxon>
        <taxon>Ascaridoidea</taxon>
        <taxon>Toxocaridae</taxon>
        <taxon>Toxocara</taxon>
    </lineage>
</organism>
<dbReference type="STRING" id="6265.A0A0B2VE90"/>
<dbReference type="Proteomes" id="UP000031036">
    <property type="component" value="Unassembled WGS sequence"/>
</dbReference>
<comment type="caution">
    <text evidence="1">The sequence shown here is derived from an EMBL/GenBank/DDBJ whole genome shotgun (WGS) entry which is preliminary data.</text>
</comment>
<dbReference type="SUPFAM" id="SSF53649">
    <property type="entry name" value="Alkaline phosphatase-like"/>
    <property type="match status" value="1"/>
</dbReference>
<dbReference type="PANTHER" id="PTHR10974:SF1">
    <property type="entry name" value="FI08016P-RELATED"/>
    <property type="match status" value="1"/>
</dbReference>
<dbReference type="InterPro" id="IPR017850">
    <property type="entry name" value="Alkaline_phosphatase_core_sf"/>
</dbReference>
<evidence type="ECO:0000313" key="2">
    <source>
        <dbReference type="Proteomes" id="UP000031036"/>
    </source>
</evidence>